<name>A0ABV7CMH3_9GAMM</name>
<feature type="signal peptide" evidence="1">
    <location>
        <begin position="1"/>
        <end position="22"/>
    </location>
</feature>
<dbReference type="Proteomes" id="UP001595453">
    <property type="component" value="Unassembled WGS sequence"/>
</dbReference>
<reference evidence="3" key="1">
    <citation type="journal article" date="2019" name="Int. J. Syst. Evol. Microbiol.">
        <title>The Global Catalogue of Microorganisms (GCM) 10K type strain sequencing project: providing services to taxonomists for standard genome sequencing and annotation.</title>
        <authorList>
            <consortium name="The Broad Institute Genomics Platform"/>
            <consortium name="The Broad Institute Genome Sequencing Center for Infectious Disease"/>
            <person name="Wu L."/>
            <person name="Ma J."/>
        </authorList>
    </citation>
    <scope>NUCLEOTIDE SEQUENCE [LARGE SCALE GENOMIC DNA]</scope>
    <source>
        <strain evidence="3">KCTC 42730</strain>
    </source>
</reference>
<organism evidence="2 3">
    <name type="scientific">Pseudoalteromonas fenneropenaei</name>
    <dbReference type="NCBI Taxonomy" id="1737459"/>
    <lineage>
        <taxon>Bacteria</taxon>
        <taxon>Pseudomonadati</taxon>
        <taxon>Pseudomonadota</taxon>
        <taxon>Gammaproteobacteria</taxon>
        <taxon>Alteromonadales</taxon>
        <taxon>Pseudoalteromonadaceae</taxon>
        <taxon>Pseudoalteromonas</taxon>
    </lineage>
</organism>
<protein>
    <submittedName>
        <fullName evidence="2">Uncharacterized protein</fullName>
    </submittedName>
</protein>
<proteinExistence type="predicted"/>
<gene>
    <name evidence="2" type="ORF">ACFOEE_14450</name>
</gene>
<dbReference type="RefSeq" id="WP_377125637.1">
    <property type="nucleotide sequence ID" value="NZ_JBHRSD010000026.1"/>
</dbReference>
<evidence type="ECO:0000313" key="3">
    <source>
        <dbReference type="Proteomes" id="UP001595453"/>
    </source>
</evidence>
<dbReference type="EMBL" id="JBHRSD010000026">
    <property type="protein sequence ID" value="MFC3033721.1"/>
    <property type="molecule type" value="Genomic_DNA"/>
</dbReference>
<sequence length="649" mass="72256">MYGKIIATSVVAALLQSATAHALPDARKGNPLDSMGIPTPAGVGDVIVDHEIATTLYVGPASTKTLRGTYAELGAAGPQCADYVNIKTQAYRQLPTPVLQEQAFLKGDFVSNWYQLTYGIPRSNLTSLGQIEKIGNQLTLDAVANAGLVDQYFELSSLWDGYIMTISELKDELEKLNRKQSDESNSCILLGGGDAMKTYQCMVGVIERYQPLKDAVSAKLTAAENARDAIRDAYYTAKGKYDAYTKKQELLINQISFNTQIVSAQLVISKNAWELEDNLVKAEGTKITGLASAGYSLWGNERNALASVLYQNGKSNYSVKKLDVFNVRLNSGVTRNNFSVETGNSSIFSKNVWAMPADTMISKSITNEWQMPFERENRGDMIYFDTMDANSFATGGVDFYVTKDARCGEYTQEIEELYEGTKDGVEVSWKVVRRMYEPQPNRKVLTANLGLSYNFYAYPGPIKGECTIDVDRMNSYWRNAGKSKSWSWFKSKTRSWDDIRTTARDNMGMECKLDVKPTSNNPAEAQLLAERLETQMYNDMWQMFLAIYAKNYDVQVLDPNVIDPGQSTVGKNIGDGLMKVCPMNVYCQFGNIVLRALDEIGGSKAQGTTSHVSQQYGKIWKRYDKHTWSIQEGSALVTAEVCINNEQCT</sequence>
<feature type="chain" id="PRO_5046516171" evidence="1">
    <location>
        <begin position="23"/>
        <end position="649"/>
    </location>
</feature>
<evidence type="ECO:0000256" key="1">
    <source>
        <dbReference type="SAM" id="SignalP"/>
    </source>
</evidence>
<accession>A0ABV7CMH3</accession>
<comment type="caution">
    <text evidence="2">The sequence shown here is derived from an EMBL/GenBank/DDBJ whole genome shotgun (WGS) entry which is preliminary data.</text>
</comment>
<evidence type="ECO:0000313" key="2">
    <source>
        <dbReference type="EMBL" id="MFC3033721.1"/>
    </source>
</evidence>
<keyword evidence="3" id="KW-1185">Reference proteome</keyword>
<keyword evidence="1" id="KW-0732">Signal</keyword>